<accession>A0A3R7P8Z6</accession>
<dbReference type="Proteomes" id="UP000284403">
    <property type="component" value="Unassembled WGS sequence"/>
</dbReference>
<name>A0A3R7P8Z6_9TRYP</name>
<dbReference type="RefSeq" id="XP_029227240.1">
    <property type="nucleotide sequence ID" value="XM_029372673.1"/>
</dbReference>
<gene>
    <name evidence="1" type="ORF">Tco025E_05782</name>
</gene>
<evidence type="ECO:0000313" key="2">
    <source>
        <dbReference type="Proteomes" id="UP000284403"/>
    </source>
</evidence>
<dbReference type="EMBL" id="MKKU01000353">
    <property type="protein sequence ID" value="RNF14701.1"/>
    <property type="molecule type" value="Genomic_DNA"/>
</dbReference>
<evidence type="ECO:0000313" key="1">
    <source>
        <dbReference type="EMBL" id="RNF14701.1"/>
    </source>
</evidence>
<proteinExistence type="predicted"/>
<reference evidence="1 2" key="1">
    <citation type="journal article" date="2018" name="BMC Genomics">
        <title>Genomic comparison of Trypanosoma conorhini and Trypanosoma rangeli to Trypanosoma cruzi strains of high and low virulence.</title>
        <authorList>
            <person name="Bradwell K.R."/>
            <person name="Koparde V.N."/>
            <person name="Matveyev A.V."/>
            <person name="Serrano M.G."/>
            <person name="Alves J.M."/>
            <person name="Parikh H."/>
            <person name="Huang B."/>
            <person name="Lee V."/>
            <person name="Espinosa-Alvarez O."/>
            <person name="Ortiz P.A."/>
            <person name="Costa-Martins A.G."/>
            <person name="Teixeira M.M."/>
            <person name="Buck G.A."/>
        </authorList>
    </citation>
    <scope>NUCLEOTIDE SEQUENCE [LARGE SCALE GENOMIC DNA]</scope>
    <source>
        <strain evidence="1 2">025E</strain>
    </source>
</reference>
<sequence length="108" mass="12023">MRRSGACLCLTALQLFALERRKSTSSYKYFEDAASIRAAFDRLTDAARDTLEQSEMALRHDVALHNIFSNSVSEAATDQETKETKTAALTHFTIPQDHGKEAGTERSL</sequence>
<keyword evidence="2" id="KW-1185">Reference proteome</keyword>
<protein>
    <submittedName>
        <fullName evidence="1">Uncharacterized protein</fullName>
    </submittedName>
</protein>
<dbReference type="OrthoDB" id="252452at2759"/>
<organism evidence="1 2">
    <name type="scientific">Trypanosoma conorhini</name>
    <dbReference type="NCBI Taxonomy" id="83891"/>
    <lineage>
        <taxon>Eukaryota</taxon>
        <taxon>Discoba</taxon>
        <taxon>Euglenozoa</taxon>
        <taxon>Kinetoplastea</taxon>
        <taxon>Metakinetoplastina</taxon>
        <taxon>Trypanosomatida</taxon>
        <taxon>Trypanosomatidae</taxon>
        <taxon>Trypanosoma</taxon>
    </lineage>
</organism>
<comment type="caution">
    <text evidence="1">The sequence shown here is derived from an EMBL/GenBank/DDBJ whole genome shotgun (WGS) entry which is preliminary data.</text>
</comment>
<dbReference type="AlphaFoldDB" id="A0A3R7P8Z6"/>
<dbReference type="GeneID" id="40319393"/>